<dbReference type="InterPro" id="IPR007016">
    <property type="entry name" value="O-antigen_ligase-rel_domated"/>
</dbReference>
<dbReference type="AlphaFoldDB" id="A0A1D7QNW9"/>
<feature type="transmembrane region" description="Helical" evidence="5">
    <location>
        <begin position="262"/>
        <end position="288"/>
    </location>
</feature>
<evidence type="ECO:0000256" key="1">
    <source>
        <dbReference type="ARBA" id="ARBA00004141"/>
    </source>
</evidence>
<feature type="transmembrane region" description="Helical" evidence="5">
    <location>
        <begin position="425"/>
        <end position="442"/>
    </location>
</feature>
<feature type="domain" description="O-antigen ligase-related" evidence="6">
    <location>
        <begin position="257"/>
        <end position="399"/>
    </location>
</feature>
<reference evidence="7 8" key="1">
    <citation type="submission" date="2016-08" db="EMBL/GenBank/DDBJ databases">
        <authorList>
            <person name="Seilhamer J.J."/>
        </authorList>
    </citation>
    <scope>NUCLEOTIDE SEQUENCE [LARGE SCALE GENOMIC DNA]</scope>
    <source>
        <strain evidence="7 8">DX4</strain>
    </source>
</reference>
<feature type="transmembrane region" description="Helical" evidence="5">
    <location>
        <begin position="147"/>
        <end position="163"/>
    </location>
</feature>
<dbReference type="RefSeq" id="WP_069381997.1">
    <property type="nucleotide sequence ID" value="NZ_CP017141.1"/>
</dbReference>
<dbReference type="GO" id="GO:0016020">
    <property type="term" value="C:membrane"/>
    <property type="evidence" value="ECO:0007669"/>
    <property type="project" value="UniProtKB-SubCell"/>
</dbReference>
<organism evidence="7 8">
    <name type="scientific">Pedobacter steynii</name>
    <dbReference type="NCBI Taxonomy" id="430522"/>
    <lineage>
        <taxon>Bacteria</taxon>
        <taxon>Pseudomonadati</taxon>
        <taxon>Bacteroidota</taxon>
        <taxon>Sphingobacteriia</taxon>
        <taxon>Sphingobacteriales</taxon>
        <taxon>Sphingobacteriaceae</taxon>
        <taxon>Pedobacter</taxon>
    </lineage>
</organism>
<feature type="transmembrane region" description="Helical" evidence="5">
    <location>
        <begin position="170"/>
        <end position="187"/>
    </location>
</feature>
<dbReference type="EMBL" id="CP017141">
    <property type="protein sequence ID" value="AOM80335.1"/>
    <property type="molecule type" value="Genomic_DNA"/>
</dbReference>
<dbReference type="PANTHER" id="PTHR37422">
    <property type="entry name" value="TEICHURONIC ACID BIOSYNTHESIS PROTEIN TUAE"/>
    <property type="match status" value="1"/>
</dbReference>
<dbReference type="Pfam" id="PF04932">
    <property type="entry name" value="Wzy_C"/>
    <property type="match status" value="1"/>
</dbReference>
<evidence type="ECO:0000313" key="7">
    <source>
        <dbReference type="EMBL" id="AOM80335.1"/>
    </source>
</evidence>
<gene>
    <name evidence="7" type="ORF">BFS30_26115</name>
</gene>
<keyword evidence="3 5" id="KW-1133">Transmembrane helix</keyword>
<feature type="transmembrane region" description="Helical" evidence="5">
    <location>
        <begin position="34"/>
        <end position="51"/>
    </location>
</feature>
<comment type="subcellular location">
    <subcellularLocation>
        <location evidence="1">Membrane</location>
        <topology evidence="1">Multi-pass membrane protein</topology>
    </subcellularLocation>
</comment>
<dbReference type="InterPro" id="IPR051533">
    <property type="entry name" value="WaaL-like"/>
</dbReference>
<feature type="transmembrane region" description="Helical" evidence="5">
    <location>
        <begin position="58"/>
        <end position="75"/>
    </location>
</feature>
<feature type="transmembrane region" description="Helical" evidence="5">
    <location>
        <begin position="386"/>
        <end position="405"/>
    </location>
</feature>
<proteinExistence type="predicted"/>
<dbReference type="OrthoDB" id="783093at2"/>
<feature type="transmembrane region" description="Helical" evidence="5">
    <location>
        <begin position="81"/>
        <end position="102"/>
    </location>
</feature>
<feature type="transmembrane region" description="Helical" evidence="5">
    <location>
        <begin position="448"/>
        <end position="465"/>
    </location>
</feature>
<evidence type="ECO:0000256" key="5">
    <source>
        <dbReference type="SAM" id="Phobius"/>
    </source>
</evidence>
<feature type="transmembrane region" description="Helical" evidence="5">
    <location>
        <begin position="231"/>
        <end position="250"/>
    </location>
</feature>
<dbReference type="KEGG" id="psty:BFS30_26115"/>
<keyword evidence="8" id="KW-1185">Reference proteome</keyword>
<evidence type="ECO:0000259" key="6">
    <source>
        <dbReference type="Pfam" id="PF04932"/>
    </source>
</evidence>
<evidence type="ECO:0000256" key="4">
    <source>
        <dbReference type="ARBA" id="ARBA00023136"/>
    </source>
</evidence>
<feature type="transmembrane region" description="Helical" evidence="5">
    <location>
        <begin position="294"/>
        <end position="315"/>
    </location>
</feature>
<evidence type="ECO:0000256" key="2">
    <source>
        <dbReference type="ARBA" id="ARBA00022692"/>
    </source>
</evidence>
<keyword evidence="4 5" id="KW-0472">Membrane</keyword>
<dbReference type="Proteomes" id="UP000094313">
    <property type="component" value="Chromosome"/>
</dbReference>
<dbReference type="PANTHER" id="PTHR37422:SF13">
    <property type="entry name" value="LIPOPOLYSACCHARIDE BIOSYNTHESIS PROTEIN PA4999-RELATED"/>
    <property type="match status" value="1"/>
</dbReference>
<evidence type="ECO:0000256" key="3">
    <source>
        <dbReference type="ARBA" id="ARBA00022989"/>
    </source>
</evidence>
<feature type="transmembrane region" description="Helical" evidence="5">
    <location>
        <begin position="348"/>
        <end position="366"/>
    </location>
</feature>
<name>A0A1D7QNW9_9SPHI</name>
<sequence>MKVWLRESSNFVLLTIGIIFSLAVAFLAVRFGVIVPIMLTVTFLGIIYLLITVREIKFAFYGMFAFCFMVIFLYREISSSIPFGIGVEVMILLVWCSVFFNSNRVNWKLANNDLVFLALFWFMISLIEVINPAGASVRGWVQEIRSSALYFIMIVPLSFVILNRKKDLNHFLALIIIISVAGTFYGMRQLFVGLTSGEQQFLDNGAAQTHLLWGKLRVFSFYSDAGQFGASQAHICLIAFILALGPFLWWKRVLLGIAAFILFYGMLISGTRGALFALVAGGFFALFLSKNFKVLLLGGMFAVAFLGFLKFTTIGNGNYQIFRLRTALDPTDPSLNVRFTNQLILKEYLSSRPFGGGLGVIGTWGKEYNKDKFLSTIEPDSYWVKVWVMYGIIGFVIWFGIMMYIVGKCCGIVWKIKDDRLRVKLIALTSGTVGVFVCSYGNEVMNTMPTALILYVSWAFVYLGPRLDKEKEESINQVITN</sequence>
<evidence type="ECO:0000313" key="8">
    <source>
        <dbReference type="Proteomes" id="UP000094313"/>
    </source>
</evidence>
<protein>
    <recommendedName>
        <fullName evidence="6">O-antigen ligase-related domain-containing protein</fullName>
    </recommendedName>
</protein>
<feature type="transmembrane region" description="Helical" evidence="5">
    <location>
        <begin position="12"/>
        <end position="28"/>
    </location>
</feature>
<keyword evidence="2 5" id="KW-0812">Transmembrane</keyword>
<accession>A0A1D7QNW9</accession>
<feature type="transmembrane region" description="Helical" evidence="5">
    <location>
        <begin position="114"/>
        <end position="135"/>
    </location>
</feature>